<protein>
    <submittedName>
        <fullName evidence="5">Beta-ketoacyl reductase</fullName>
    </submittedName>
</protein>
<proteinExistence type="inferred from homology"/>
<gene>
    <name evidence="5" type="ORF">L3081_25410</name>
</gene>
<dbReference type="Pfam" id="PF00550">
    <property type="entry name" value="PP-binding"/>
    <property type="match status" value="1"/>
</dbReference>
<dbReference type="SUPFAM" id="SSF51735">
    <property type="entry name" value="NAD(P)-binding Rossmann-fold domains"/>
    <property type="match status" value="1"/>
</dbReference>
<dbReference type="PANTHER" id="PTHR43775">
    <property type="entry name" value="FATTY ACID SYNTHASE"/>
    <property type="match status" value="1"/>
</dbReference>
<dbReference type="Gene3D" id="1.10.1200.10">
    <property type="entry name" value="ACP-like"/>
    <property type="match status" value="1"/>
</dbReference>
<dbReference type="RefSeq" id="WP_242289421.1">
    <property type="nucleotide sequence ID" value="NZ_JAKKSL010000007.1"/>
</dbReference>
<dbReference type="EMBL" id="JAKKSL010000007">
    <property type="protein sequence ID" value="MCI2286156.1"/>
    <property type="molecule type" value="Genomic_DNA"/>
</dbReference>
<comment type="similarity">
    <text evidence="1">Belongs to the short-chain dehydrogenases/reductases (SDR) family.</text>
</comment>
<dbReference type="InterPro" id="IPR013968">
    <property type="entry name" value="PKS_KR"/>
</dbReference>
<keyword evidence="6" id="KW-1185">Reference proteome</keyword>
<dbReference type="SMART" id="SM00822">
    <property type="entry name" value="PKS_KR"/>
    <property type="match status" value="1"/>
</dbReference>
<dbReference type="InterPro" id="IPR050091">
    <property type="entry name" value="PKS_NRPS_Biosynth_Enz"/>
</dbReference>
<keyword evidence="2" id="KW-0596">Phosphopantetheine</keyword>
<keyword evidence="3" id="KW-0597">Phosphoprotein</keyword>
<feature type="domain" description="Ketoreductase" evidence="4">
    <location>
        <begin position="2"/>
        <end position="180"/>
    </location>
</feature>
<dbReference type="Gene3D" id="3.40.50.720">
    <property type="entry name" value="NAD(P)-binding Rossmann-like Domain"/>
    <property type="match status" value="1"/>
</dbReference>
<dbReference type="Pfam" id="PF08659">
    <property type="entry name" value="KR"/>
    <property type="match status" value="1"/>
</dbReference>
<evidence type="ECO:0000313" key="6">
    <source>
        <dbReference type="Proteomes" id="UP001139646"/>
    </source>
</evidence>
<dbReference type="InterPro" id="IPR036291">
    <property type="entry name" value="NAD(P)-bd_dom_sf"/>
</dbReference>
<evidence type="ECO:0000256" key="2">
    <source>
        <dbReference type="ARBA" id="ARBA00022450"/>
    </source>
</evidence>
<evidence type="ECO:0000259" key="4">
    <source>
        <dbReference type="SMART" id="SM00822"/>
    </source>
</evidence>
<dbReference type="InterPro" id="IPR009081">
    <property type="entry name" value="PP-bd_ACP"/>
</dbReference>
<evidence type="ECO:0000256" key="1">
    <source>
        <dbReference type="ARBA" id="ARBA00006484"/>
    </source>
</evidence>
<reference evidence="5" key="1">
    <citation type="submission" date="2022-01" db="EMBL/GenBank/DDBJ databases">
        <title>Colwellia maritima, isolated from seawater.</title>
        <authorList>
            <person name="Kristyanto S."/>
            <person name="Jung J."/>
            <person name="Jeon C.O."/>
        </authorList>
    </citation>
    <scope>NUCLEOTIDE SEQUENCE</scope>
    <source>
        <strain evidence="5">MSW7</strain>
    </source>
</reference>
<dbReference type="PANTHER" id="PTHR43775:SF37">
    <property type="entry name" value="SI:DKEY-61P9.11"/>
    <property type="match status" value="1"/>
</dbReference>
<evidence type="ECO:0000256" key="3">
    <source>
        <dbReference type="ARBA" id="ARBA00022553"/>
    </source>
</evidence>
<name>A0ABS9X7G1_9GAMM</name>
<dbReference type="InterPro" id="IPR036736">
    <property type="entry name" value="ACP-like_sf"/>
</dbReference>
<dbReference type="SUPFAM" id="SSF47336">
    <property type="entry name" value="ACP-like"/>
    <property type="match status" value="1"/>
</dbReference>
<comment type="caution">
    <text evidence="5">The sequence shown here is derived from an EMBL/GenBank/DDBJ whole genome shotgun (WGS) entry which is preliminary data.</text>
</comment>
<organism evidence="5 6">
    <name type="scientific">Colwellia maritima</name>
    <dbReference type="NCBI Taxonomy" id="2912588"/>
    <lineage>
        <taxon>Bacteria</taxon>
        <taxon>Pseudomonadati</taxon>
        <taxon>Pseudomonadota</taxon>
        <taxon>Gammaproteobacteria</taxon>
        <taxon>Alteromonadales</taxon>
        <taxon>Colwelliaceae</taxon>
        <taxon>Colwellia</taxon>
    </lineage>
</organism>
<dbReference type="Proteomes" id="UP001139646">
    <property type="component" value="Unassembled WGS sequence"/>
</dbReference>
<sequence length="383" mass="43381">MTAAYLARKGAATVVLVHRSTFPGREQWDELLATLAHDELTIMKIRQLKAIEKTGCRLKLVQAELGTNYLSLFQIFEDLVKQYNHITGVIHTAGITGPETHFSAEQVSIELSEKIFTSKVDGVRHLMQAIEHFSPVFCLLTSSLSPFLGGLGLSAYTAAHCFMDMTVAQNHLKQHLSFQKSQADYLPTDDSLSEPKQSTIVRTINWEGRAPMDSALSDNATGNSVSRFWMSEEEVGTCLEQVLKEHQPHQVIVATGDIESRMRQWQNFSRNFRKNLLDHTSSLRSETTVETAEGQNNDVEHSSYSLDNISETLRGLAIELLGVQSLKDTDSFFNFGGTSLTALQFRDEFKKYFSSEYRLRVFITVLPFWNWLRSSITRWIKTN</sequence>
<evidence type="ECO:0000313" key="5">
    <source>
        <dbReference type="EMBL" id="MCI2286156.1"/>
    </source>
</evidence>
<accession>A0ABS9X7G1</accession>
<dbReference type="InterPro" id="IPR057326">
    <property type="entry name" value="KR_dom"/>
</dbReference>